<dbReference type="RefSeq" id="WP_117229587.1">
    <property type="nucleotide sequence ID" value="NZ_QVFU01000024.1"/>
</dbReference>
<evidence type="ECO:0000313" key="5">
    <source>
        <dbReference type="Proteomes" id="UP000262621"/>
    </source>
</evidence>
<dbReference type="PANTHER" id="PTHR37494:SF1">
    <property type="entry name" value="STAPHYLOCOCCUS AUREUS SURFACE PROTEIN A"/>
    <property type="match status" value="1"/>
</dbReference>
<dbReference type="InterPro" id="IPR013783">
    <property type="entry name" value="Ig-like_fold"/>
</dbReference>
<reference evidence="4 5" key="1">
    <citation type="submission" date="2018-08" db="EMBL/GenBank/DDBJ databases">
        <title>Verrucosispora craniellae sp. nov., isolated from a marine sponge in the South China Sea.</title>
        <authorList>
            <person name="Li L."/>
            <person name="Lin H.W."/>
        </authorList>
    </citation>
    <scope>NUCLEOTIDE SEQUENCE [LARGE SCALE GENOMIC DNA]</scope>
    <source>
        <strain evidence="4 5">LHW63014</strain>
    </source>
</reference>
<dbReference type="InterPro" id="IPR015919">
    <property type="entry name" value="Cadherin-like_sf"/>
</dbReference>
<feature type="signal peptide" evidence="3">
    <location>
        <begin position="1"/>
        <end position="26"/>
    </location>
</feature>
<name>A0A372FWF7_9ACTN</name>
<evidence type="ECO:0000256" key="2">
    <source>
        <dbReference type="SAM" id="Phobius"/>
    </source>
</evidence>
<evidence type="ECO:0000256" key="3">
    <source>
        <dbReference type="SAM" id="SignalP"/>
    </source>
</evidence>
<keyword evidence="3" id="KW-0732">Signal</keyword>
<keyword evidence="5" id="KW-1185">Reference proteome</keyword>
<dbReference type="PANTHER" id="PTHR37494">
    <property type="entry name" value="HEMAGGLUTININ"/>
    <property type="match status" value="1"/>
</dbReference>
<dbReference type="SUPFAM" id="SSF49313">
    <property type="entry name" value="Cadherin-like"/>
    <property type="match status" value="2"/>
</dbReference>
<dbReference type="EMBL" id="QVFU01000024">
    <property type="protein sequence ID" value="RFS44809.1"/>
    <property type="molecule type" value="Genomic_DNA"/>
</dbReference>
<feature type="chain" id="PRO_5017060667" evidence="3">
    <location>
        <begin position="27"/>
        <end position="391"/>
    </location>
</feature>
<dbReference type="Pfam" id="PF05345">
    <property type="entry name" value="He_PIG"/>
    <property type="match status" value="3"/>
</dbReference>
<dbReference type="Gene3D" id="2.60.40.10">
    <property type="entry name" value="Immunoglobulins"/>
    <property type="match status" value="3"/>
</dbReference>
<dbReference type="GO" id="GO:0016020">
    <property type="term" value="C:membrane"/>
    <property type="evidence" value="ECO:0007669"/>
    <property type="project" value="InterPro"/>
</dbReference>
<protein>
    <submittedName>
        <fullName evidence="4">LPXTG cell wall anchor domain-containing protein</fullName>
    </submittedName>
</protein>
<gene>
    <name evidence="4" type="ORF">D0Q02_20195</name>
</gene>
<dbReference type="NCBIfam" id="TIGR01167">
    <property type="entry name" value="LPXTG_anchor"/>
    <property type="match status" value="1"/>
</dbReference>
<keyword evidence="2" id="KW-1133">Transmembrane helix</keyword>
<dbReference type="OrthoDB" id="904022at2"/>
<dbReference type="GO" id="GO:0005975">
    <property type="term" value="P:carbohydrate metabolic process"/>
    <property type="evidence" value="ECO:0007669"/>
    <property type="project" value="UniProtKB-ARBA"/>
</dbReference>
<comment type="caution">
    <text evidence="4">The sequence shown here is derived from an EMBL/GenBank/DDBJ whole genome shotgun (WGS) entry which is preliminary data.</text>
</comment>
<keyword evidence="2" id="KW-0812">Transmembrane</keyword>
<dbReference type="AlphaFoldDB" id="A0A372FWF7"/>
<dbReference type="Proteomes" id="UP000262621">
    <property type="component" value="Unassembled WGS sequence"/>
</dbReference>
<proteinExistence type="predicted"/>
<feature type="region of interest" description="Disordered" evidence="1">
    <location>
        <begin position="308"/>
        <end position="346"/>
    </location>
</feature>
<feature type="transmembrane region" description="Helical" evidence="2">
    <location>
        <begin position="360"/>
        <end position="382"/>
    </location>
</feature>
<keyword evidence="2" id="KW-0472">Membrane</keyword>
<organism evidence="4 5">
    <name type="scientific">Micromonospora craniellae</name>
    <dbReference type="NCBI Taxonomy" id="2294034"/>
    <lineage>
        <taxon>Bacteria</taxon>
        <taxon>Bacillati</taxon>
        <taxon>Actinomycetota</taxon>
        <taxon>Actinomycetes</taxon>
        <taxon>Micromonosporales</taxon>
        <taxon>Micromonosporaceae</taxon>
        <taxon>Micromonospora</taxon>
    </lineage>
</organism>
<accession>A0A372FWF7</accession>
<evidence type="ECO:0000313" key="4">
    <source>
        <dbReference type="EMBL" id="RFS44809.1"/>
    </source>
</evidence>
<dbReference type="GO" id="GO:0005509">
    <property type="term" value="F:calcium ion binding"/>
    <property type="evidence" value="ECO:0007669"/>
    <property type="project" value="InterPro"/>
</dbReference>
<evidence type="ECO:0000256" key="1">
    <source>
        <dbReference type="SAM" id="MobiDB-lite"/>
    </source>
</evidence>
<sequence length="391" mass="39414">MKTLRPITIVSVLTMLLIGVAAPAAAEPAVVDPVIVDPVIVDPAVVTITVTSAPPPSGVTAYEPYPGHTFTATGDEEIRISLVAGAIPPGLALSSAGTLTGTPTVAGRFAFTVRATGAPSGETADHQVTVVVVQPVVTVTSPEPVSPWYVGQVYPTYRFTVSGGTAPHTVSLASGSLPPGLSLSSAGVLAGFPSQAGRHRFGLLVTDANGFQGQQDVTLVIATAAAVITSAEPPLGTAGQAYSFRFTAEGDSDIRFGLAAGALPDGLVLDPDGVLSGTPTVAGSFDFTILATGTATSDTDEVSLVVYPDPTATPSASPTPTEQSTAYPTAPSQSPTPAAAAPSPSRTTGAWLPVTGENSALVLMLLGVVAFSIGGILLVVAYRRRQRFTAG</sequence>